<comment type="catalytic activity">
    <reaction evidence="5">
        <text>glucuronate acceptor + UDP-alpha-D-glucuronate = acceptor beta-D-glucuronoside + UDP + H(+)</text>
        <dbReference type="Rhea" id="RHEA:21032"/>
        <dbReference type="ChEBI" id="CHEBI:15378"/>
        <dbReference type="ChEBI" id="CHEBI:58052"/>
        <dbReference type="ChEBI" id="CHEBI:58223"/>
        <dbReference type="ChEBI" id="CHEBI:132367"/>
        <dbReference type="ChEBI" id="CHEBI:132368"/>
        <dbReference type="EC" id="2.4.1.17"/>
    </reaction>
</comment>
<dbReference type="Proteomes" id="UP000183832">
    <property type="component" value="Unassembled WGS sequence"/>
</dbReference>
<dbReference type="InterPro" id="IPR002213">
    <property type="entry name" value="UDP_glucos_trans"/>
</dbReference>
<dbReference type="PANTHER" id="PTHR48043:SF159">
    <property type="entry name" value="EG:EG0003.4 PROTEIN-RELATED"/>
    <property type="match status" value="1"/>
</dbReference>
<dbReference type="PROSITE" id="PS00375">
    <property type="entry name" value="UDPGT"/>
    <property type="match status" value="1"/>
</dbReference>
<evidence type="ECO:0000256" key="4">
    <source>
        <dbReference type="RuleBase" id="RU003718"/>
    </source>
</evidence>
<dbReference type="GO" id="GO:0016020">
    <property type="term" value="C:membrane"/>
    <property type="evidence" value="ECO:0007669"/>
    <property type="project" value="UniProtKB-SubCell"/>
</dbReference>
<feature type="signal peptide" evidence="5">
    <location>
        <begin position="1"/>
        <end position="19"/>
    </location>
</feature>
<protein>
    <recommendedName>
        <fullName evidence="5">UDP-glucuronosyltransferase</fullName>
        <ecNumber evidence="5">2.4.1.17</ecNumber>
    </recommendedName>
</protein>
<dbReference type="InterPro" id="IPR035595">
    <property type="entry name" value="UDP_glycos_trans_CS"/>
</dbReference>
<comment type="subcellular location">
    <subcellularLocation>
        <location evidence="5">Membrane</location>
        <topology evidence="5">Single-pass membrane protein</topology>
    </subcellularLocation>
</comment>
<comment type="similarity">
    <text evidence="1 4">Belongs to the UDP-glycosyltransferase family.</text>
</comment>
<keyword evidence="5" id="KW-0472">Membrane</keyword>
<evidence type="ECO:0000256" key="1">
    <source>
        <dbReference type="ARBA" id="ARBA00009995"/>
    </source>
</evidence>
<feature type="chain" id="PRO_5011833328" description="UDP-glucuronosyltransferase" evidence="5">
    <location>
        <begin position="20"/>
        <end position="528"/>
    </location>
</feature>
<dbReference type="EC" id="2.4.1.17" evidence="5"/>
<keyword evidence="2 4" id="KW-0328">Glycosyltransferase</keyword>
<dbReference type="FunFam" id="3.40.50.2000:FF:000050">
    <property type="entry name" value="UDP-glucuronosyltransferase"/>
    <property type="match status" value="1"/>
</dbReference>
<dbReference type="SUPFAM" id="SSF53756">
    <property type="entry name" value="UDP-Glycosyltransferase/glycogen phosphorylase"/>
    <property type="match status" value="1"/>
</dbReference>
<keyword evidence="5" id="KW-0732">Signal</keyword>
<dbReference type="STRING" id="568069.A0A1J1HQW7"/>
<dbReference type="Gene3D" id="3.40.50.2000">
    <property type="entry name" value="Glycogen Phosphorylase B"/>
    <property type="match status" value="1"/>
</dbReference>
<dbReference type="PANTHER" id="PTHR48043">
    <property type="entry name" value="EG:EG0003.4 PROTEIN-RELATED"/>
    <property type="match status" value="1"/>
</dbReference>
<name>A0A1J1HQW7_9DIPT</name>
<evidence type="ECO:0000256" key="5">
    <source>
        <dbReference type="RuleBase" id="RU362059"/>
    </source>
</evidence>
<keyword evidence="3 4" id="KW-0808">Transferase</keyword>
<keyword evidence="5" id="KW-0812">Transmembrane</keyword>
<dbReference type="CDD" id="cd03784">
    <property type="entry name" value="GT1_Gtf-like"/>
    <property type="match status" value="1"/>
</dbReference>
<evidence type="ECO:0000256" key="2">
    <source>
        <dbReference type="ARBA" id="ARBA00022676"/>
    </source>
</evidence>
<proteinExistence type="inferred from homology"/>
<keyword evidence="5" id="KW-1133">Transmembrane helix</keyword>
<keyword evidence="7" id="KW-1185">Reference proteome</keyword>
<dbReference type="GO" id="GO:0015020">
    <property type="term" value="F:glucuronosyltransferase activity"/>
    <property type="evidence" value="ECO:0007669"/>
    <property type="project" value="UniProtKB-EC"/>
</dbReference>
<dbReference type="InterPro" id="IPR050271">
    <property type="entry name" value="UDP-glycosyltransferase"/>
</dbReference>
<evidence type="ECO:0000256" key="3">
    <source>
        <dbReference type="ARBA" id="ARBA00022679"/>
    </source>
</evidence>
<evidence type="ECO:0000313" key="7">
    <source>
        <dbReference type="Proteomes" id="UP000183832"/>
    </source>
</evidence>
<feature type="transmembrane region" description="Helical" evidence="5">
    <location>
        <begin position="483"/>
        <end position="501"/>
    </location>
</feature>
<dbReference type="Pfam" id="PF00201">
    <property type="entry name" value="UDPGT"/>
    <property type="match status" value="1"/>
</dbReference>
<evidence type="ECO:0000313" key="6">
    <source>
        <dbReference type="EMBL" id="CRK88862.1"/>
    </source>
</evidence>
<sequence>MKFVILFLFFGIFLTKLEASNILAIWPVQSRANFNVGLALCEKLGDLGHKITLISPYDQREPHANINFVKLDRVANAVDVIQFFEMRNFTLFELMKFHIDAARDKVDFAMGDEALKGILKSPESHDIVILDSYLNDAMLGVAHFLKSPVIAFSSTGVSKWSNQMVQNPFNPSYNSNSYLGFTDEMNFYERLLNSAMWIVENLFYHFYYIPSQEALYKEHMKEFLPEPIPKLIDLIHNVDLVLLNSHPLSHPPKAHVPNSVEVGGVHLKTLEDEIHPEFIKVMDRATNGIIYFNLGANIKSSDMPNEKLEVFLKVFNSMIDVLVLWKFETIALKERHGTNIIIGPWLPQQEILNHKNLKVFITQGGYLSTMEALFYGKPIIGMPFFNEQKSIIERSVSQGYGLSLDYDELSEESLNSTIQMIFNNSTFQRNAEKYSAVLKDNPISPIDKAVYYVEHVIRHHGVDHLKVAATKLSFCQLHLIDQITFIAFVLLIAISILSKSIKCFKMKFQKRNKSDSVKNSKRKKLKSN</sequence>
<gene>
    <name evidence="6" type="ORF">CLUMA_CG002492</name>
</gene>
<dbReference type="OrthoDB" id="5835829at2759"/>
<dbReference type="EMBL" id="CVRI01000010">
    <property type="protein sequence ID" value="CRK88862.1"/>
    <property type="molecule type" value="Genomic_DNA"/>
</dbReference>
<dbReference type="AlphaFoldDB" id="A0A1J1HQW7"/>
<organism evidence="6 7">
    <name type="scientific">Clunio marinus</name>
    <dbReference type="NCBI Taxonomy" id="568069"/>
    <lineage>
        <taxon>Eukaryota</taxon>
        <taxon>Metazoa</taxon>
        <taxon>Ecdysozoa</taxon>
        <taxon>Arthropoda</taxon>
        <taxon>Hexapoda</taxon>
        <taxon>Insecta</taxon>
        <taxon>Pterygota</taxon>
        <taxon>Neoptera</taxon>
        <taxon>Endopterygota</taxon>
        <taxon>Diptera</taxon>
        <taxon>Nematocera</taxon>
        <taxon>Chironomoidea</taxon>
        <taxon>Chironomidae</taxon>
        <taxon>Clunio</taxon>
    </lineage>
</organism>
<accession>A0A1J1HQW7</accession>
<reference evidence="6" key="1">
    <citation type="submission" date="2015-04" db="EMBL/GenBank/DDBJ databases">
        <authorList>
            <person name="Syromyatnikov M.Y."/>
            <person name="Popov V.N."/>
        </authorList>
    </citation>
    <scope>NUCLEOTIDE SEQUENCE [LARGE SCALE GENOMIC DNA]</scope>
</reference>